<dbReference type="Proteomes" id="UP001319060">
    <property type="component" value="Unassembled WGS sequence"/>
</dbReference>
<proteinExistence type="predicted"/>
<dbReference type="RefSeq" id="WP_188401134.1">
    <property type="nucleotide sequence ID" value="NZ_BMCE01000001.1"/>
</dbReference>
<name>A0ABS2ZGE1_9BACL</name>
<protein>
    <submittedName>
        <fullName evidence="1">Uncharacterized protein</fullName>
    </submittedName>
</protein>
<gene>
    <name evidence="1" type="ORF">JYA64_16155</name>
</gene>
<evidence type="ECO:0000313" key="2">
    <source>
        <dbReference type="Proteomes" id="UP001319060"/>
    </source>
</evidence>
<organism evidence="1 2">
    <name type="scientific">Fictibacillus barbaricus</name>
    <dbReference type="NCBI Taxonomy" id="182136"/>
    <lineage>
        <taxon>Bacteria</taxon>
        <taxon>Bacillati</taxon>
        <taxon>Bacillota</taxon>
        <taxon>Bacilli</taxon>
        <taxon>Bacillales</taxon>
        <taxon>Fictibacillaceae</taxon>
        <taxon>Fictibacillus</taxon>
    </lineage>
</organism>
<sequence length="124" mass="14296">MNLLNKRSGLYNRVGSEVIILNFIILGEDTQIEIEVIRRKYPNATDYWDINWVDCTVSVNIPGYKAHFSADLTTNEIRDFYTELIRMETDLKGQAKLNNPKDKQSGAYISMSLKELANKGYKLM</sequence>
<keyword evidence="2" id="KW-1185">Reference proteome</keyword>
<dbReference type="EMBL" id="JAFHKS010000044">
    <property type="protein sequence ID" value="MBN3546841.1"/>
    <property type="molecule type" value="Genomic_DNA"/>
</dbReference>
<evidence type="ECO:0000313" key="1">
    <source>
        <dbReference type="EMBL" id="MBN3546841.1"/>
    </source>
</evidence>
<comment type="caution">
    <text evidence="1">The sequence shown here is derived from an EMBL/GenBank/DDBJ whole genome shotgun (WGS) entry which is preliminary data.</text>
</comment>
<accession>A0ABS2ZGE1</accession>
<reference evidence="1 2" key="1">
    <citation type="submission" date="2021-01" db="EMBL/GenBank/DDBJ databases">
        <title>Genome Sequencing of Type Strains.</title>
        <authorList>
            <person name="Lemaire J.F."/>
            <person name="Inderbitzin P."/>
            <person name="Collins S.B."/>
            <person name="Wespe N."/>
            <person name="Knight-Connoni V."/>
        </authorList>
    </citation>
    <scope>NUCLEOTIDE SEQUENCE [LARGE SCALE GENOMIC DNA]</scope>
    <source>
        <strain evidence="1 2">DSM 14730</strain>
    </source>
</reference>
<dbReference type="Pfam" id="PF24716">
    <property type="entry name" value="WapI"/>
    <property type="match status" value="1"/>
</dbReference>
<dbReference type="InterPro" id="IPR056510">
    <property type="entry name" value="WapI"/>
</dbReference>